<dbReference type="InterPro" id="IPR052337">
    <property type="entry name" value="SAT4-like"/>
</dbReference>
<evidence type="ECO:0000256" key="6">
    <source>
        <dbReference type="SAM" id="Phobius"/>
    </source>
</evidence>
<accession>A0A1S7UJW6</accession>
<dbReference type="PANTHER" id="PTHR33048:SF105">
    <property type="match status" value="1"/>
</dbReference>
<dbReference type="Proteomes" id="UP000054516">
    <property type="component" value="Unassembled WGS sequence"/>
</dbReference>
<evidence type="ECO:0000256" key="4">
    <source>
        <dbReference type="ARBA" id="ARBA00023136"/>
    </source>
</evidence>
<dbReference type="STRING" id="77044.A0A1S7UJW6"/>
<feature type="transmembrane region" description="Helical" evidence="6">
    <location>
        <begin position="6"/>
        <end position="26"/>
    </location>
</feature>
<comment type="similarity">
    <text evidence="5">Belongs to the SAT4 family.</text>
</comment>
<comment type="subcellular location">
    <subcellularLocation>
        <location evidence="1">Membrane</location>
        <topology evidence="1">Multi-pass membrane protein</topology>
    </subcellularLocation>
</comment>
<feature type="transmembrane region" description="Helical" evidence="6">
    <location>
        <begin position="88"/>
        <end position="111"/>
    </location>
</feature>
<keyword evidence="4 6" id="KW-0472">Membrane</keyword>
<gene>
    <name evidence="8" type="ORF">SAMD00023353_0200590</name>
</gene>
<feature type="transmembrane region" description="Helical" evidence="6">
    <location>
        <begin position="123"/>
        <end position="145"/>
    </location>
</feature>
<dbReference type="OrthoDB" id="2988756at2759"/>
<evidence type="ECO:0000256" key="1">
    <source>
        <dbReference type="ARBA" id="ARBA00004141"/>
    </source>
</evidence>
<feature type="transmembrane region" description="Helical" evidence="6">
    <location>
        <begin position="38"/>
        <end position="60"/>
    </location>
</feature>
<name>A0A1S7UJW6_ROSNE</name>
<evidence type="ECO:0000256" key="2">
    <source>
        <dbReference type="ARBA" id="ARBA00022692"/>
    </source>
</evidence>
<evidence type="ECO:0000313" key="9">
    <source>
        <dbReference type="Proteomes" id="UP000054516"/>
    </source>
</evidence>
<dbReference type="InterPro" id="IPR049326">
    <property type="entry name" value="Rhodopsin_dom_fungi"/>
</dbReference>
<keyword evidence="9" id="KW-1185">Reference proteome</keyword>
<sequence>MIQLAGWTTYSVLIWSLKASLLVLYTRLTSRLGKNYQYYIYFGIFFIAATWITAILVVLAGCRPLHKYWQISPDPGVNCQIASSPTIIWVYNSLNVATDAYLITVPMPLLWQSRMKLKRKAGLVLLFSGGAGVIAFSTVRTTIIARDPVNGKLLV</sequence>
<feature type="domain" description="Rhodopsin" evidence="7">
    <location>
        <begin position="8"/>
        <end position="145"/>
    </location>
</feature>
<organism evidence="8">
    <name type="scientific">Rosellinia necatrix</name>
    <name type="common">White root-rot fungus</name>
    <dbReference type="NCBI Taxonomy" id="77044"/>
    <lineage>
        <taxon>Eukaryota</taxon>
        <taxon>Fungi</taxon>
        <taxon>Dikarya</taxon>
        <taxon>Ascomycota</taxon>
        <taxon>Pezizomycotina</taxon>
        <taxon>Sordariomycetes</taxon>
        <taxon>Xylariomycetidae</taxon>
        <taxon>Xylariales</taxon>
        <taxon>Xylariaceae</taxon>
        <taxon>Rosellinia</taxon>
    </lineage>
</organism>
<evidence type="ECO:0000256" key="3">
    <source>
        <dbReference type="ARBA" id="ARBA00022989"/>
    </source>
</evidence>
<evidence type="ECO:0000256" key="5">
    <source>
        <dbReference type="ARBA" id="ARBA00038359"/>
    </source>
</evidence>
<dbReference type="GO" id="GO:0016020">
    <property type="term" value="C:membrane"/>
    <property type="evidence" value="ECO:0007669"/>
    <property type="project" value="UniProtKB-SubCell"/>
</dbReference>
<keyword evidence="3 6" id="KW-1133">Transmembrane helix</keyword>
<evidence type="ECO:0000259" key="7">
    <source>
        <dbReference type="Pfam" id="PF20684"/>
    </source>
</evidence>
<dbReference type="Pfam" id="PF20684">
    <property type="entry name" value="Fung_rhodopsin"/>
    <property type="match status" value="1"/>
</dbReference>
<dbReference type="PANTHER" id="PTHR33048">
    <property type="entry name" value="PTH11-LIKE INTEGRAL MEMBRANE PROTEIN (AFU_ORTHOLOGUE AFUA_5G11245)"/>
    <property type="match status" value="1"/>
</dbReference>
<protein>
    <submittedName>
        <fullName evidence="8">Putative integral membrane protein PTH11</fullName>
    </submittedName>
</protein>
<evidence type="ECO:0000313" key="8">
    <source>
        <dbReference type="EMBL" id="GAP83565.2"/>
    </source>
</evidence>
<proteinExistence type="inferred from homology"/>
<keyword evidence="2 6" id="KW-0812">Transmembrane</keyword>
<dbReference type="AlphaFoldDB" id="A0A1S7UJW6"/>
<reference evidence="8" key="1">
    <citation type="submission" date="2016-03" db="EMBL/GenBank/DDBJ databases">
        <title>Draft genome sequence of Rosellinia necatrix.</title>
        <authorList>
            <person name="Kanematsu S."/>
        </authorList>
    </citation>
    <scope>NUCLEOTIDE SEQUENCE [LARGE SCALE GENOMIC DNA]</scope>
    <source>
        <strain evidence="8">W97</strain>
    </source>
</reference>
<dbReference type="EMBL" id="DF977447">
    <property type="protein sequence ID" value="GAP83565.2"/>
    <property type="molecule type" value="Genomic_DNA"/>
</dbReference>